<comment type="cofactor">
    <cofactor evidence="1">
        <name>FAD</name>
        <dbReference type="ChEBI" id="CHEBI:57692"/>
    </cofactor>
</comment>
<dbReference type="Gene3D" id="3.50.50.60">
    <property type="entry name" value="FAD/NAD(P)-binding domain"/>
    <property type="match status" value="3"/>
</dbReference>
<organism evidence="8 9">
    <name type="scientific">Bradyrhizobium diazoefficiens</name>
    <dbReference type="NCBI Taxonomy" id="1355477"/>
    <lineage>
        <taxon>Bacteria</taxon>
        <taxon>Pseudomonadati</taxon>
        <taxon>Pseudomonadota</taxon>
        <taxon>Alphaproteobacteria</taxon>
        <taxon>Hyphomicrobiales</taxon>
        <taxon>Nitrobacteraceae</taxon>
        <taxon>Bradyrhizobium</taxon>
    </lineage>
</organism>
<name>A0A0E3VSS1_9BRAD</name>
<evidence type="ECO:0000259" key="7">
    <source>
        <dbReference type="Pfam" id="PF05199"/>
    </source>
</evidence>
<keyword evidence="4" id="KW-0274">FAD</keyword>
<evidence type="ECO:0000313" key="9">
    <source>
        <dbReference type="Proteomes" id="UP000063308"/>
    </source>
</evidence>
<evidence type="ECO:0000256" key="2">
    <source>
        <dbReference type="ARBA" id="ARBA00010790"/>
    </source>
</evidence>
<reference evidence="8 9" key="1">
    <citation type="submission" date="2014-11" db="EMBL/GenBank/DDBJ databases">
        <title>Symbiosis island explosion on the genome of extra-slow-growing strains of soybean bradyrhizobia with massive insertion sequences.</title>
        <authorList>
            <person name="Iida T."/>
            <person name="Minamisawa K."/>
        </authorList>
    </citation>
    <scope>NUCLEOTIDE SEQUENCE [LARGE SCALE GENOMIC DNA]</scope>
    <source>
        <strain evidence="8 9">NK6</strain>
    </source>
</reference>
<dbReference type="Pfam" id="PF00732">
    <property type="entry name" value="GMC_oxred_N"/>
    <property type="match status" value="1"/>
</dbReference>
<keyword evidence="5" id="KW-0560">Oxidoreductase</keyword>
<dbReference type="AlphaFoldDB" id="A0A0E3VSS1"/>
<dbReference type="PANTHER" id="PTHR42784:SF1">
    <property type="entry name" value="PYRANOSE 2-OXIDASE"/>
    <property type="match status" value="1"/>
</dbReference>
<comment type="similarity">
    <text evidence="2">Belongs to the GMC oxidoreductase family.</text>
</comment>
<gene>
    <name evidence="8" type="ORF">NK6_1215</name>
</gene>
<dbReference type="Pfam" id="PF05199">
    <property type="entry name" value="GMC_oxred_C"/>
    <property type="match status" value="1"/>
</dbReference>
<dbReference type="GO" id="GO:0016614">
    <property type="term" value="F:oxidoreductase activity, acting on CH-OH group of donors"/>
    <property type="evidence" value="ECO:0007669"/>
    <property type="project" value="InterPro"/>
</dbReference>
<dbReference type="PANTHER" id="PTHR42784">
    <property type="entry name" value="PYRANOSE 2-OXIDASE"/>
    <property type="match status" value="1"/>
</dbReference>
<evidence type="ECO:0008006" key="10">
    <source>
        <dbReference type="Google" id="ProtNLM"/>
    </source>
</evidence>
<keyword evidence="3" id="KW-0285">Flavoprotein</keyword>
<dbReference type="EMBL" id="AP014685">
    <property type="protein sequence ID" value="BAR54400.1"/>
    <property type="molecule type" value="Genomic_DNA"/>
</dbReference>
<dbReference type="InterPro" id="IPR036188">
    <property type="entry name" value="FAD/NAD-bd_sf"/>
</dbReference>
<accession>A0A0E3VSS1</accession>
<evidence type="ECO:0000256" key="3">
    <source>
        <dbReference type="ARBA" id="ARBA00022630"/>
    </source>
</evidence>
<proteinExistence type="inferred from homology"/>
<dbReference type="InterPro" id="IPR051473">
    <property type="entry name" value="P2Ox-like"/>
</dbReference>
<dbReference type="GO" id="GO:0050660">
    <property type="term" value="F:flavin adenine dinucleotide binding"/>
    <property type="evidence" value="ECO:0007669"/>
    <property type="project" value="InterPro"/>
</dbReference>
<evidence type="ECO:0000256" key="4">
    <source>
        <dbReference type="ARBA" id="ARBA00022827"/>
    </source>
</evidence>
<sequence>MQADVIIVGSGPAAVSAAWPLVTSGHSVMMFDAAERGVPEPPAADLAKFRYGGESWRHAFGDDFAGLRLDSDRSPKFATRIGQTVIASDTEFPPIRANNFLSVRSFTAGGLSKIWGAFATAFDDADLREYPLRKVDLTQSYQAIAARIGISGRNDDLGAFHGDAYPLQPPAWLSPVAEHVVDKYGKRKPARAFVLGLARNAVATESAIGRCACNRCGLCLYGCGRLAIYDATQELAQLRSIPNFRHRAAARVMRIILDGQQEKAIEIETGGRREVVSAKALVLAAGTLNTTTLVLSSSGIVSRRLRLLNNPVAALAFLVPSWLGAPLPKSGFSLGQLSYRLEIDESPDFATGVFYTADMLPASYLAEKMPFSRRAALRLSQWVSPAVLLATCYLPGRFSQNHLSLEVGSDGDELHISGELPPGTRRLLRLAGARLSREMRRYGAYGIPRSFFIALPGADGHLAGTLPMAQEGAALTCTPDCELRPWRDIFVVDGSCLTSLPAKHCTFTIMANADRVGRIVASRLGERLAGS</sequence>
<dbReference type="SUPFAM" id="SSF51905">
    <property type="entry name" value="FAD/NAD(P)-binding domain"/>
    <property type="match status" value="1"/>
</dbReference>
<feature type="domain" description="Glucose-methanol-choline oxidoreductase N-terminal" evidence="6">
    <location>
        <begin position="213"/>
        <end position="300"/>
    </location>
</feature>
<evidence type="ECO:0000256" key="1">
    <source>
        <dbReference type="ARBA" id="ARBA00001974"/>
    </source>
</evidence>
<dbReference type="Proteomes" id="UP000063308">
    <property type="component" value="Chromosome"/>
</dbReference>
<feature type="domain" description="Glucose-methanol-choline oxidoreductase C-terminal" evidence="7">
    <location>
        <begin position="461"/>
        <end position="513"/>
    </location>
</feature>
<evidence type="ECO:0000259" key="6">
    <source>
        <dbReference type="Pfam" id="PF00732"/>
    </source>
</evidence>
<dbReference type="InterPro" id="IPR000172">
    <property type="entry name" value="GMC_OxRdtase_N"/>
</dbReference>
<dbReference type="InterPro" id="IPR007867">
    <property type="entry name" value="GMC_OxRtase_C"/>
</dbReference>
<evidence type="ECO:0000313" key="8">
    <source>
        <dbReference type="EMBL" id="BAR54400.1"/>
    </source>
</evidence>
<protein>
    <recommendedName>
        <fullName evidence="10">GMC family oxidoreductase</fullName>
    </recommendedName>
</protein>
<evidence type="ECO:0000256" key="5">
    <source>
        <dbReference type="ARBA" id="ARBA00023002"/>
    </source>
</evidence>